<dbReference type="EMBL" id="GG698902">
    <property type="protein sequence ID" value="EEU43563.1"/>
    <property type="molecule type" value="Genomic_DNA"/>
</dbReference>
<dbReference type="GO" id="GO:0043565">
    <property type="term" value="F:sequence-specific DNA binding"/>
    <property type="evidence" value="ECO:0007669"/>
    <property type="project" value="TreeGrafter"/>
</dbReference>
<dbReference type="InParanoid" id="C7YXC2"/>
<dbReference type="HOGENOM" id="CLU_020807_0_0_1"/>
<feature type="non-terminal residue" evidence="10">
    <location>
        <position position="483"/>
    </location>
</feature>
<evidence type="ECO:0000313" key="11">
    <source>
        <dbReference type="Proteomes" id="UP000005206"/>
    </source>
</evidence>
<dbReference type="GO" id="GO:0005634">
    <property type="term" value="C:nucleus"/>
    <property type="evidence" value="ECO:0007669"/>
    <property type="project" value="UniProtKB-SubCell"/>
</dbReference>
<evidence type="ECO:0000256" key="7">
    <source>
        <dbReference type="ARBA" id="ARBA00023242"/>
    </source>
</evidence>
<dbReference type="SMART" id="SM00906">
    <property type="entry name" value="Fungal_trans"/>
    <property type="match status" value="1"/>
</dbReference>
<dbReference type="GO" id="GO:0008270">
    <property type="term" value="F:zinc ion binding"/>
    <property type="evidence" value="ECO:0007669"/>
    <property type="project" value="InterPro"/>
</dbReference>
<evidence type="ECO:0000256" key="1">
    <source>
        <dbReference type="ARBA" id="ARBA00004123"/>
    </source>
</evidence>
<feature type="non-terminal residue" evidence="10">
    <location>
        <position position="1"/>
    </location>
</feature>
<feature type="region of interest" description="Disordered" evidence="8">
    <location>
        <begin position="22"/>
        <end position="67"/>
    </location>
</feature>
<evidence type="ECO:0000313" key="10">
    <source>
        <dbReference type="EMBL" id="EEU43563.1"/>
    </source>
</evidence>
<organism evidence="10 11">
    <name type="scientific">Fusarium vanettenii (strain ATCC MYA-4622 / CBS 123669 / FGSC 9596 / NRRL 45880 / 77-13-4)</name>
    <name type="common">Fusarium solani subsp. pisi</name>
    <dbReference type="NCBI Taxonomy" id="660122"/>
    <lineage>
        <taxon>Eukaryota</taxon>
        <taxon>Fungi</taxon>
        <taxon>Dikarya</taxon>
        <taxon>Ascomycota</taxon>
        <taxon>Pezizomycotina</taxon>
        <taxon>Sordariomycetes</taxon>
        <taxon>Hypocreomycetidae</taxon>
        <taxon>Hypocreales</taxon>
        <taxon>Nectriaceae</taxon>
        <taxon>Fusarium</taxon>
        <taxon>Fusarium solani species complex</taxon>
        <taxon>Fusarium vanettenii</taxon>
    </lineage>
</organism>
<feature type="compositionally biased region" description="Polar residues" evidence="8">
    <location>
        <begin position="54"/>
        <end position="63"/>
    </location>
</feature>
<protein>
    <recommendedName>
        <fullName evidence="9">Xylanolytic transcriptional activator regulatory domain-containing protein</fullName>
    </recommendedName>
</protein>
<evidence type="ECO:0000256" key="4">
    <source>
        <dbReference type="ARBA" id="ARBA00023015"/>
    </source>
</evidence>
<dbReference type="GO" id="GO:0045944">
    <property type="term" value="P:positive regulation of transcription by RNA polymerase II"/>
    <property type="evidence" value="ECO:0007669"/>
    <property type="project" value="TreeGrafter"/>
</dbReference>
<dbReference type="KEGG" id="nhe:NECHADRAFT_23647"/>
<dbReference type="RefSeq" id="XP_003049276.1">
    <property type="nucleotide sequence ID" value="XM_003049230.1"/>
</dbReference>
<dbReference type="PANTHER" id="PTHR47782:SF12">
    <property type="entry name" value="ZN(II)2CYS6 TRANSCRIPTION FACTOR (EUROFUNG)"/>
    <property type="match status" value="1"/>
</dbReference>
<keyword evidence="7" id="KW-0539">Nucleus</keyword>
<feature type="domain" description="Xylanolytic transcriptional activator regulatory" evidence="9">
    <location>
        <begin position="219"/>
        <end position="292"/>
    </location>
</feature>
<keyword evidence="2" id="KW-0479">Metal-binding</keyword>
<keyword evidence="5" id="KW-0238">DNA-binding</keyword>
<dbReference type="Pfam" id="PF04082">
    <property type="entry name" value="Fungal_trans"/>
    <property type="match status" value="1"/>
</dbReference>
<accession>C7YXC2</accession>
<dbReference type="GO" id="GO:0006351">
    <property type="term" value="P:DNA-templated transcription"/>
    <property type="evidence" value="ECO:0007669"/>
    <property type="project" value="InterPro"/>
</dbReference>
<sequence>YIRNLEDRVAYLESQLASHGISVSELSPESLAPGPPNESGEPPTHPELHESGPSHVSNAQSLLNGHPAQLPRGMISQSLLHSLLRAPTRASLPSREAAQRLVATYFEHTEFFSPVISSREDLLASLEQLYTDRPASEAESDSLIALHKFRVFAVFATAVLLLNRTDSSFPISRAEGYFATAVHVFAQYPDLLCAGDSSHLCNLLLIIQYSCFASDLTAVWHFLGLATRLAIDLGLHHERPVTTEVDTEENKRRWLFWTTYIFERTVCVIIDRPFSIPDEAITACLPILQSVDDPRFLALRLIESRRLESEIYVTLRQSPPVNGAVLDLPTWRENMRQRLMAWRASAPSSLVGSSQLAPLDLYDALLHKSLIDLYYPSTSPTDLSHHDALILAISAAESIEGIKQAFRDGRLRFYWRAAHNLFKAGVAMVFCIHHQIVHVSLNMDHTDMAASVNTCISILWGMVERYPPGKVYRDVFEGLSSSV</sequence>
<dbReference type="OrthoDB" id="189997at2759"/>
<dbReference type="VEuPathDB" id="FungiDB:NECHADRAFT_23647"/>
<evidence type="ECO:0000259" key="9">
    <source>
        <dbReference type="SMART" id="SM00906"/>
    </source>
</evidence>
<dbReference type="OMA" id="IEWLECA"/>
<dbReference type="InterPro" id="IPR052202">
    <property type="entry name" value="Yeast_MetPath_Reg"/>
</dbReference>
<dbReference type="Proteomes" id="UP000005206">
    <property type="component" value="Chromosome 7"/>
</dbReference>
<dbReference type="CDD" id="cd14723">
    <property type="entry name" value="ZIP_Ppr1"/>
    <property type="match status" value="1"/>
</dbReference>
<dbReference type="PANTHER" id="PTHR47782">
    <property type="entry name" value="ZN(II)2CYS6 TRANSCRIPTION FACTOR (EUROFUNG)-RELATED"/>
    <property type="match status" value="1"/>
</dbReference>
<dbReference type="CDD" id="cd12148">
    <property type="entry name" value="fungal_TF_MHR"/>
    <property type="match status" value="1"/>
</dbReference>
<comment type="subcellular location">
    <subcellularLocation>
        <location evidence="1">Nucleus</location>
    </subcellularLocation>
</comment>
<dbReference type="InterPro" id="IPR007219">
    <property type="entry name" value="XnlR_reg_dom"/>
</dbReference>
<evidence type="ECO:0000256" key="8">
    <source>
        <dbReference type="SAM" id="MobiDB-lite"/>
    </source>
</evidence>
<evidence type="ECO:0000256" key="2">
    <source>
        <dbReference type="ARBA" id="ARBA00022723"/>
    </source>
</evidence>
<evidence type="ECO:0000256" key="5">
    <source>
        <dbReference type="ARBA" id="ARBA00023125"/>
    </source>
</evidence>
<keyword evidence="11" id="KW-1185">Reference proteome</keyword>
<proteinExistence type="predicted"/>
<name>C7YXC2_FUSV7</name>
<evidence type="ECO:0000256" key="6">
    <source>
        <dbReference type="ARBA" id="ARBA00023163"/>
    </source>
</evidence>
<reference evidence="10 11" key="1">
    <citation type="journal article" date="2009" name="PLoS Genet.">
        <title>The genome of Nectria haematococca: contribution of supernumerary chromosomes to gene expansion.</title>
        <authorList>
            <person name="Coleman J.J."/>
            <person name="Rounsley S.D."/>
            <person name="Rodriguez-Carres M."/>
            <person name="Kuo A."/>
            <person name="Wasmann C.C."/>
            <person name="Grimwood J."/>
            <person name="Schmutz J."/>
            <person name="Taga M."/>
            <person name="White G.J."/>
            <person name="Zhou S."/>
            <person name="Schwartz D.C."/>
            <person name="Freitag M."/>
            <person name="Ma L.J."/>
            <person name="Danchin E.G."/>
            <person name="Henrissat B."/>
            <person name="Coutinho P.M."/>
            <person name="Nelson D.R."/>
            <person name="Straney D."/>
            <person name="Napoli C.A."/>
            <person name="Barker B.M."/>
            <person name="Gribskov M."/>
            <person name="Rep M."/>
            <person name="Kroken S."/>
            <person name="Molnar I."/>
            <person name="Rensing C."/>
            <person name="Kennell J.C."/>
            <person name="Zamora J."/>
            <person name="Farman M.L."/>
            <person name="Selker E.U."/>
            <person name="Salamov A."/>
            <person name="Shapiro H."/>
            <person name="Pangilinan J."/>
            <person name="Lindquist E."/>
            <person name="Lamers C."/>
            <person name="Grigoriev I.V."/>
            <person name="Geiser D.M."/>
            <person name="Covert S.F."/>
            <person name="Temporini E."/>
            <person name="Vanetten H.D."/>
        </authorList>
    </citation>
    <scope>NUCLEOTIDE SEQUENCE [LARGE SCALE GENOMIC DNA]</scope>
    <source>
        <strain evidence="11">ATCC MYA-4622 / CBS 123669 / FGSC 9596 / NRRL 45880 / 77-13-4</strain>
    </source>
</reference>
<dbReference type="GO" id="GO:0000981">
    <property type="term" value="F:DNA-binding transcription factor activity, RNA polymerase II-specific"/>
    <property type="evidence" value="ECO:0007669"/>
    <property type="project" value="TreeGrafter"/>
</dbReference>
<dbReference type="AlphaFoldDB" id="C7YXC2"/>
<dbReference type="GeneID" id="9677091"/>
<keyword evidence="4" id="KW-0805">Transcription regulation</keyword>
<evidence type="ECO:0000256" key="3">
    <source>
        <dbReference type="ARBA" id="ARBA00022833"/>
    </source>
</evidence>
<keyword evidence="6" id="KW-0804">Transcription</keyword>
<gene>
    <name evidence="10" type="ORF">NECHADRAFT_23647</name>
</gene>
<keyword evidence="3" id="KW-0862">Zinc</keyword>
<dbReference type="eggNOG" id="ENOG502SR18">
    <property type="taxonomic scope" value="Eukaryota"/>
</dbReference>